<dbReference type="Gene3D" id="3.40.50.300">
    <property type="entry name" value="P-loop containing nucleotide triphosphate hydrolases"/>
    <property type="match status" value="1"/>
</dbReference>
<dbReference type="PATRIC" id="fig|1330330.3.peg.1478"/>
<dbReference type="GO" id="GO:0005524">
    <property type="term" value="F:ATP binding"/>
    <property type="evidence" value="ECO:0007669"/>
    <property type="project" value="InterPro"/>
</dbReference>
<keyword evidence="3" id="KW-1185">Reference proteome</keyword>
<dbReference type="GO" id="GO:0016301">
    <property type="term" value="F:kinase activity"/>
    <property type="evidence" value="ECO:0007669"/>
    <property type="project" value="InterPro"/>
</dbReference>
<dbReference type="InterPro" id="IPR006083">
    <property type="entry name" value="PRK/URK"/>
</dbReference>
<dbReference type="EMBL" id="CP011232">
    <property type="protein sequence ID" value="AKI97654.1"/>
    <property type="molecule type" value="Genomic_DNA"/>
</dbReference>
<dbReference type="STRING" id="1330330.IX53_07310"/>
<feature type="domain" description="Phosphoribulokinase/uridine kinase" evidence="1">
    <location>
        <begin position="25"/>
        <end position="170"/>
    </location>
</feature>
<organism evidence="2 3">
    <name type="scientific">Kosmotoga pacifica</name>
    <dbReference type="NCBI Taxonomy" id="1330330"/>
    <lineage>
        <taxon>Bacteria</taxon>
        <taxon>Thermotogati</taxon>
        <taxon>Thermotogota</taxon>
        <taxon>Thermotogae</taxon>
        <taxon>Kosmotogales</taxon>
        <taxon>Kosmotogaceae</taxon>
        <taxon>Kosmotoga</taxon>
    </lineage>
</organism>
<dbReference type="KEGG" id="kpf:IX53_07310"/>
<reference evidence="2 3" key="1">
    <citation type="submission" date="2015-04" db="EMBL/GenBank/DDBJ databases">
        <title>Complete Genome Sequence of Kosmotoga pacifica SLHLJ1.</title>
        <authorList>
            <person name="Jiang L.J."/>
            <person name="Shao Z.Z."/>
            <person name="Jebbar M."/>
        </authorList>
    </citation>
    <scope>NUCLEOTIDE SEQUENCE [LARGE SCALE GENOMIC DNA]</scope>
    <source>
        <strain evidence="2 3">SLHLJ1</strain>
    </source>
</reference>
<proteinExistence type="predicted"/>
<dbReference type="Proteomes" id="UP000035159">
    <property type="component" value="Chromosome"/>
</dbReference>
<evidence type="ECO:0000313" key="3">
    <source>
        <dbReference type="Proteomes" id="UP000035159"/>
    </source>
</evidence>
<accession>A0A0G2ZDN7</accession>
<evidence type="ECO:0000313" key="2">
    <source>
        <dbReference type="EMBL" id="AKI97654.1"/>
    </source>
</evidence>
<dbReference type="AlphaFoldDB" id="A0A0G2ZDN7"/>
<dbReference type="Pfam" id="PF00485">
    <property type="entry name" value="PRK"/>
    <property type="match status" value="1"/>
</dbReference>
<dbReference type="PANTHER" id="PTHR10285">
    <property type="entry name" value="URIDINE KINASE"/>
    <property type="match status" value="1"/>
</dbReference>
<sequence length="235" mass="27290">MRRDELLAFLVEEVLEVNRPHPIRIAIDGVDASGKTTLANELAEFLRHKGFSVIRASIDGFHNPKEMRYRLGAGSPEGYYKDSFNYELLKENLLIPLGERGSLKYKTAVYDFRTESEVSQSYKEASNDAFLIFDGVFLLRPEIREYWDYSIYVHSDFNVILKRASLRDQYLFGSSGKVEKRYREKYIPGQKLYLKEAKPILLADVVIDNNDYNQPEIVFSDKKKSELLESTFNFV</sequence>
<dbReference type="SUPFAM" id="SSF52540">
    <property type="entry name" value="P-loop containing nucleoside triphosphate hydrolases"/>
    <property type="match status" value="1"/>
</dbReference>
<evidence type="ECO:0000259" key="1">
    <source>
        <dbReference type="Pfam" id="PF00485"/>
    </source>
</evidence>
<name>A0A0G2ZDN7_9BACT</name>
<dbReference type="InterPro" id="IPR027417">
    <property type="entry name" value="P-loop_NTPase"/>
</dbReference>
<gene>
    <name evidence="2" type="ORF">IX53_07310</name>
</gene>
<protein>
    <recommendedName>
        <fullName evidence="1">Phosphoribulokinase/uridine kinase domain-containing protein</fullName>
    </recommendedName>
</protein>
<dbReference type="RefSeq" id="WP_047754789.1">
    <property type="nucleotide sequence ID" value="NZ_CAJUHA010000017.1"/>
</dbReference>